<feature type="transmembrane region" description="Helical" evidence="1">
    <location>
        <begin position="569"/>
        <end position="589"/>
    </location>
</feature>
<keyword evidence="4" id="KW-1185">Reference proteome</keyword>
<gene>
    <name evidence="2" type="ORF">GN244_ATG03310</name>
    <name evidence="3" type="ORF">GN958_ATG03103</name>
</gene>
<proteinExistence type="predicted"/>
<dbReference type="EMBL" id="WSZM01000071">
    <property type="protein sequence ID" value="KAF4044418.1"/>
    <property type="molecule type" value="Genomic_DNA"/>
</dbReference>
<keyword evidence="1" id="KW-0472">Membrane</keyword>
<feature type="transmembrane region" description="Helical" evidence="1">
    <location>
        <begin position="474"/>
        <end position="492"/>
    </location>
</feature>
<keyword evidence="1" id="KW-0812">Transmembrane</keyword>
<keyword evidence="1" id="KW-1133">Transmembrane helix</keyword>
<feature type="transmembrane region" description="Helical" evidence="1">
    <location>
        <begin position="48"/>
        <end position="70"/>
    </location>
</feature>
<evidence type="ECO:0000256" key="1">
    <source>
        <dbReference type="SAM" id="Phobius"/>
    </source>
</evidence>
<organism evidence="2 4">
    <name type="scientific">Phytophthora infestans</name>
    <name type="common">Potato late blight agent</name>
    <name type="synonym">Botrytis infestans</name>
    <dbReference type="NCBI Taxonomy" id="4787"/>
    <lineage>
        <taxon>Eukaryota</taxon>
        <taxon>Sar</taxon>
        <taxon>Stramenopiles</taxon>
        <taxon>Oomycota</taxon>
        <taxon>Peronosporomycetes</taxon>
        <taxon>Peronosporales</taxon>
        <taxon>Peronosporaceae</taxon>
        <taxon>Phytophthora</taxon>
    </lineage>
</organism>
<dbReference type="AlphaFoldDB" id="A0A833WKJ0"/>
<evidence type="ECO:0000313" key="3">
    <source>
        <dbReference type="EMBL" id="KAF4147748.1"/>
    </source>
</evidence>
<sequence length="765" mass="86399">MRFASSSYRQRTRICPEIIPQRIRGLCGQGRDTTTVFWVRRKPTTLEILCALYHWITCISIIFLVLAQLLGAVRNTTTTTQHIFYGRDPSRGPYEIVGTSDTPYTDRVVACVRYGRKYEPRLVSSLLASEGTEAILEDSTGKARHGYRLVKRRAGKASDSLDSSVYSSYEDICSLISVTLDSILNACTSLGYSNLTTDALRVVDGVDSKRLFRIPYSLPVLIMPFWDNTEQARHTVPTWHGESCMFRLEDAYSGSANGGSNATKASLRAVNRTARFQRTEEWLKQPGGAWKNGWYEDLEGGRWFADLTSSNPGPPFYMAYRMFDMMSGMEMNCSTQADCLAEPKVNRWGTKFTTYEYPHNLNSIAIQSGSSFGIYLYETTQADVVRIVYDWETLVSNLSVILVLLRWILSLVALHNGTVSGKIPCYGGGLGCVSSYRIFDLLLISMLPQLKMTLTAFWTVGCRFEGQQAGLSEAWFTIYPSIAQLMLMYYSLLNVLAKITRRRMTDTLFIPSVAFLCLIHYFRSELAASPVWNDIDGRVATLVFSDEVKKMTLLDYFVSDLAWRMNGRVVGIFWTKLAVLGINLLPLLMARPLPVPNPRGRQVLCGVEKAFALRAKHVGGLGLSPVYMAALCRPPSRDSSDSKMSVIPSNPQPEMKKIASHRSIVAELAVYLNSYELLRLGYVVFGDRYIIAFDDWDFLTAMAPLRSFYHLWNQRVCVWKLEDSGNTDCNGLRALQTLDPEMWRLDDSRLQSIHFWQISSCGIRC</sequence>
<evidence type="ECO:0000313" key="4">
    <source>
        <dbReference type="Proteomes" id="UP000602510"/>
    </source>
</evidence>
<protein>
    <recommendedName>
        <fullName evidence="5">Transmembrane protein</fullName>
    </recommendedName>
</protein>
<evidence type="ECO:0008006" key="5">
    <source>
        <dbReference type="Google" id="ProtNLM"/>
    </source>
</evidence>
<dbReference type="Proteomes" id="UP000704712">
    <property type="component" value="Unassembled WGS sequence"/>
</dbReference>
<comment type="caution">
    <text evidence="2">The sequence shown here is derived from an EMBL/GenBank/DDBJ whole genome shotgun (WGS) entry which is preliminary data.</text>
</comment>
<reference evidence="2" key="1">
    <citation type="submission" date="2020-04" db="EMBL/GenBank/DDBJ databases">
        <title>Hybrid Assembly of Korean Phytophthora infestans isolates.</title>
        <authorList>
            <person name="Prokchorchik M."/>
            <person name="Lee Y."/>
            <person name="Seo J."/>
            <person name="Cho J.-H."/>
            <person name="Park Y.-E."/>
            <person name="Jang D.-C."/>
            <person name="Im J.-S."/>
            <person name="Choi J.-G."/>
            <person name="Park H.-J."/>
            <person name="Lee G.-B."/>
            <person name="Lee Y.-G."/>
            <person name="Hong S.-Y."/>
            <person name="Cho K."/>
            <person name="Sohn K.H."/>
        </authorList>
    </citation>
    <scope>NUCLEOTIDE SEQUENCE</scope>
    <source>
        <strain evidence="2">KR_1_A1</strain>
        <strain evidence="3">KR_2_A2</strain>
    </source>
</reference>
<dbReference type="Proteomes" id="UP000602510">
    <property type="component" value="Unassembled WGS sequence"/>
</dbReference>
<dbReference type="EMBL" id="JAACNO010000412">
    <property type="protein sequence ID" value="KAF4147748.1"/>
    <property type="molecule type" value="Genomic_DNA"/>
</dbReference>
<name>A0A833WKJ0_PHYIN</name>
<evidence type="ECO:0000313" key="2">
    <source>
        <dbReference type="EMBL" id="KAF4044418.1"/>
    </source>
</evidence>
<accession>A0A833WKJ0</accession>